<sequence length="327" mass="38093">MFFLTMISGTIITLSSYSWMSMWMGLEINLLSIIPLLKQNNNKFPSEAAFKYFIVQSLASTMFLFSMILNMNLIEFILMNKISLIILYSSILTKLGSAPFHAWFPEVVEGLNWMNCILMLTWQKVAPMIILIQNLKLNYFIITIIVLSSMLGSIIGMNQTSMRKILAYSSINHIAWMISSMLSNKMIWMIYFIIYSIISITIIISLKMYKIYFIYQLSMLKDNNTLNLLFNLNFLSLGGLPPFLGFFPKWLTINYLILMNSYFLTITLIMFTLIMLFIYTRILFSSMTINSNTNYLKIENFSKNKLVLINFFSLISLIFCPLMFNFV</sequence>
<dbReference type="InterPro" id="IPR001750">
    <property type="entry name" value="ND/Mrp_TM"/>
</dbReference>
<keyword evidence="8 18" id="KW-0812">Transmembrane</keyword>
<dbReference type="Pfam" id="PF00361">
    <property type="entry name" value="Proton_antipo_M"/>
    <property type="match status" value="1"/>
</dbReference>
<evidence type="ECO:0000256" key="2">
    <source>
        <dbReference type="ARBA" id="ARBA00004448"/>
    </source>
</evidence>
<dbReference type="InterPro" id="IPR050175">
    <property type="entry name" value="Complex_I_Subunit_2"/>
</dbReference>
<evidence type="ECO:0000256" key="17">
    <source>
        <dbReference type="ARBA" id="ARBA00049551"/>
    </source>
</evidence>
<proteinExistence type="inferred from homology"/>
<evidence type="ECO:0000256" key="5">
    <source>
        <dbReference type="ARBA" id="ARBA00021008"/>
    </source>
</evidence>
<evidence type="ECO:0000313" key="20">
    <source>
        <dbReference type="EMBL" id="QTF74904.1"/>
    </source>
</evidence>
<comment type="similarity">
    <text evidence="3 18">Belongs to the complex I subunit 2 family.</text>
</comment>
<feature type="transmembrane region" description="Helical" evidence="18">
    <location>
        <begin position="306"/>
        <end position="324"/>
    </location>
</feature>
<evidence type="ECO:0000256" key="13">
    <source>
        <dbReference type="ARBA" id="ARBA00023027"/>
    </source>
</evidence>
<evidence type="ECO:0000256" key="12">
    <source>
        <dbReference type="ARBA" id="ARBA00022989"/>
    </source>
</evidence>
<evidence type="ECO:0000256" key="3">
    <source>
        <dbReference type="ARBA" id="ARBA00007012"/>
    </source>
</evidence>
<feature type="transmembrane region" description="Helical" evidence="18">
    <location>
        <begin position="226"/>
        <end position="247"/>
    </location>
</feature>
<keyword evidence="14 18" id="KW-0830">Ubiquinone</keyword>
<feature type="transmembrane region" description="Helical" evidence="18">
    <location>
        <begin position="49"/>
        <end position="70"/>
    </location>
</feature>
<keyword evidence="16 18" id="KW-0472">Membrane</keyword>
<keyword evidence="9 18" id="KW-0999">Mitochondrion inner membrane</keyword>
<evidence type="ECO:0000256" key="10">
    <source>
        <dbReference type="ARBA" id="ARBA00022967"/>
    </source>
</evidence>
<evidence type="ECO:0000259" key="19">
    <source>
        <dbReference type="Pfam" id="PF00361"/>
    </source>
</evidence>
<evidence type="ECO:0000256" key="16">
    <source>
        <dbReference type="ARBA" id="ARBA00023136"/>
    </source>
</evidence>
<evidence type="ECO:0000256" key="6">
    <source>
        <dbReference type="ARBA" id="ARBA00022448"/>
    </source>
</evidence>
<dbReference type="PANTHER" id="PTHR46552:SF1">
    <property type="entry name" value="NADH-UBIQUINONE OXIDOREDUCTASE CHAIN 2"/>
    <property type="match status" value="1"/>
</dbReference>
<dbReference type="AlphaFoldDB" id="A0A8A5L724"/>
<dbReference type="GO" id="GO:0006120">
    <property type="term" value="P:mitochondrial electron transport, NADH to ubiquinone"/>
    <property type="evidence" value="ECO:0007669"/>
    <property type="project" value="InterPro"/>
</dbReference>
<comment type="function">
    <text evidence="1">Core subunit of the mitochondrial membrane respiratory chain NADH dehydrogenase (Complex I) that is believed to belong to the minimal assembly required for catalysis. Complex I functions in the transfer of electrons from NADH to the respiratory chain. The immediate electron acceptor for the enzyme is believed to be ubiquinone.</text>
</comment>
<protein>
    <recommendedName>
        <fullName evidence="5 18">NADH-ubiquinone oxidoreductase chain 2</fullName>
        <ecNumber evidence="4 18">7.1.1.2</ecNumber>
    </recommendedName>
</protein>
<reference evidence="20" key="1">
    <citation type="submission" date="2021-01" db="EMBL/GenBank/DDBJ databases">
        <authorList>
            <person name="Li X."/>
            <person name="Li Y."/>
            <person name="Yang H."/>
        </authorList>
    </citation>
    <scope>NUCLEOTIDE SEQUENCE</scope>
</reference>
<keyword evidence="15 18" id="KW-0496">Mitochondrion</keyword>
<dbReference type="EMBL" id="MW528208">
    <property type="protein sequence ID" value="QTF74904.1"/>
    <property type="molecule type" value="Genomic_DNA"/>
</dbReference>
<evidence type="ECO:0000256" key="7">
    <source>
        <dbReference type="ARBA" id="ARBA00022660"/>
    </source>
</evidence>
<evidence type="ECO:0000256" key="18">
    <source>
        <dbReference type="RuleBase" id="RU003403"/>
    </source>
</evidence>
<dbReference type="InterPro" id="IPR003917">
    <property type="entry name" value="NADH_UbQ_OxRdtase_chain2"/>
</dbReference>
<gene>
    <name evidence="20" type="primary">ND2</name>
</gene>
<dbReference type="GO" id="GO:0005743">
    <property type="term" value="C:mitochondrial inner membrane"/>
    <property type="evidence" value="ECO:0007669"/>
    <property type="project" value="UniProtKB-SubCell"/>
</dbReference>
<evidence type="ECO:0000256" key="1">
    <source>
        <dbReference type="ARBA" id="ARBA00003257"/>
    </source>
</evidence>
<evidence type="ECO:0000256" key="11">
    <source>
        <dbReference type="ARBA" id="ARBA00022982"/>
    </source>
</evidence>
<dbReference type="PANTHER" id="PTHR46552">
    <property type="entry name" value="NADH-UBIQUINONE OXIDOREDUCTASE CHAIN 2"/>
    <property type="match status" value="1"/>
</dbReference>
<comment type="function">
    <text evidence="18">Core subunit of the mitochondrial membrane respiratory chain NADH dehydrogenase (Complex I) which catalyzes electron transfer from NADH through the respiratory chain, using ubiquinone as an electron acceptor. Essential for the catalytic activity and assembly of complex I.</text>
</comment>
<evidence type="ECO:0000256" key="14">
    <source>
        <dbReference type="ARBA" id="ARBA00023075"/>
    </source>
</evidence>
<dbReference type="EC" id="7.1.1.2" evidence="4 18"/>
<keyword evidence="7 18" id="KW-0679">Respiratory chain</keyword>
<evidence type="ECO:0000256" key="9">
    <source>
        <dbReference type="ARBA" id="ARBA00022792"/>
    </source>
</evidence>
<evidence type="ECO:0000256" key="15">
    <source>
        <dbReference type="ARBA" id="ARBA00023128"/>
    </source>
</evidence>
<dbReference type="GO" id="GO:0008137">
    <property type="term" value="F:NADH dehydrogenase (ubiquinone) activity"/>
    <property type="evidence" value="ECO:0007669"/>
    <property type="project" value="UniProtKB-EC"/>
</dbReference>
<feature type="transmembrane region" description="Helical" evidence="18">
    <location>
        <begin position="188"/>
        <end position="206"/>
    </location>
</feature>
<comment type="catalytic activity">
    <reaction evidence="17 18">
        <text>a ubiquinone + NADH + 5 H(+)(in) = a ubiquinol + NAD(+) + 4 H(+)(out)</text>
        <dbReference type="Rhea" id="RHEA:29091"/>
        <dbReference type="Rhea" id="RHEA-COMP:9565"/>
        <dbReference type="Rhea" id="RHEA-COMP:9566"/>
        <dbReference type="ChEBI" id="CHEBI:15378"/>
        <dbReference type="ChEBI" id="CHEBI:16389"/>
        <dbReference type="ChEBI" id="CHEBI:17976"/>
        <dbReference type="ChEBI" id="CHEBI:57540"/>
        <dbReference type="ChEBI" id="CHEBI:57945"/>
        <dbReference type="EC" id="7.1.1.2"/>
    </reaction>
</comment>
<accession>A0A8A5L724</accession>
<name>A0A8A5L724_9CUCU</name>
<evidence type="ECO:0000256" key="4">
    <source>
        <dbReference type="ARBA" id="ARBA00012944"/>
    </source>
</evidence>
<feature type="transmembrane region" description="Helical" evidence="18">
    <location>
        <begin position="253"/>
        <end position="279"/>
    </location>
</feature>
<feature type="domain" description="NADH:quinone oxidoreductase/Mrp antiporter transmembrane" evidence="19">
    <location>
        <begin position="16"/>
        <end position="270"/>
    </location>
</feature>
<dbReference type="PRINTS" id="PR01436">
    <property type="entry name" value="NADHDHGNASE2"/>
</dbReference>
<organism evidence="20">
    <name type="scientific">Colasposoma dauricum</name>
    <dbReference type="NCBI Taxonomy" id="1301243"/>
    <lineage>
        <taxon>Eukaryota</taxon>
        <taxon>Metazoa</taxon>
        <taxon>Ecdysozoa</taxon>
        <taxon>Arthropoda</taxon>
        <taxon>Hexapoda</taxon>
        <taxon>Insecta</taxon>
        <taxon>Pterygota</taxon>
        <taxon>Neoptera</taxon>
        <taxon>Endopterygota</taxon>
        <taxon>Coleoptera</taxon>
        <taxon>Polyphaga</taxon>
        <taxon>Cucujiformia</taxon>
        <taxon>Chrysomeloidea</taxon>
        <taxon>Chrysomelidae</taxon>
        <taxon>Eumolpinae</taxon>
        <taxon>Colasposoma</taxon>
    </lineage>
</organism>
<geneLocation type="mitochondrion" evidence="20"/>
<keyword evidence="10 18" id="KW-1278">Translocase</keyword>
<evidence type="ECO:0000256" key="8">
    <source>
        <dbReference type="ARBA" id="ARBA00022692"/>
    </source>
</evidence>
<keyword evidence="13 18" id="KW-0520">NAD</keyword>
<keyword evidence="6" id="KW-0813">Transport</keyword>
<keyword evidence="12 18" id="KW-1133">Transmembrane helix</keyword>
<keyword evidence="11 18" id="KW-0249">Electron transport</keyword>
<feature type="transmembrane region" description="Helical" evidence="18">
    <location>
        <begin position="139"/>
        <end position="158"/>
    </location>
</feature>
<comment type="subcellular location">
    <subcellularLocation>
        <location evidence="2 18">Mitochondrion inner membrane</location>
        <topology evidence="2 18">Multi-pass membrane protein</topology>
    </subcellularLocation>
</comment>